<evidence type="ECO:0000313" key="4">
    <source>
        <dbReference type="Proteomes" id="UP001500851"/>
    </source>
</evidence>
<accession>A0ABN2LGS8</accession>
<dbReference type="SMART" id="SM00257">
    <property type="entry name" value="LysM"/>
    <property type="match status" value="1"/>
</dbReference>
<evidence type="ECO:0000256" key="1">
    <source>
        <dbReference type="SAM" id="Phobius"/>
    </source>
</evidence>
<evidence type="ECO:0000259" key="2">
    <source>
        <dbReference type="PROSITE" id="PS51782"/>
    </source>
</evidence>
<dbReference type="PROSITE" id="PS51782">
    <property type="entry name" value="LYSM"/>
    <property type="match status" value="1"/>
</dbReference>
<dbReference type="Proteomes" id="UP001500851">
    <property type="component" value="Unassembled WGS sequence"/>
</dbReference>
<keyword evidence="1" id="KW-1133">Transmembrane helix</keyword>
<dbReference type="EMBL" id="BAAAOB010000001">
    <property type="protein sequence ID" value="GAA1788152.1"/>
    <property type="molecule type" value="Genomic_DNA"/>
</dbReference>
<evidence type="ECO:0000313" key="3">
    <source>
        <dbReference type="EMBL" id="GAA1788152.1"/>
    </source>
</evidence>
<sequence length="147" mass="15075">MGARELSATIDHHTDAQVPAAKSRLRLTRRGRRVFGALATLAVSALLAGVAVFGSAQAQANVDGRPADFGYVVVQPGESLWAVATRLDAKADPRDLIAEIVQLNQLDGSGVQAGQPVAVPLRYSHATGVVPASEVGIGTNAELAAGA</sequence>
<dbReference type="InterPro" id="IPR036779">
    <property type="entry name" value="LysM_dom_sf"/>
</dbReference>
<dbReference type="Pfam" id="PF01476">
    <property type="entry name" value="LysM"/>
    <property type="match status" value="1"/>
</dbReference>
<dbReference type="InterPro" id="IPR018392">
    <property type="entry name" value="LysM"/>
</dbReference>
<gene>
    <name evidence="3" type="ORF">GCM10009768_16490</name>
</gene>
<reference evidence="3 4" key="1">
    <citation type="journal article" date="2019" name="Int. J. Syst. Evol. Microbiol.">
        <title>The Global Catalogue of Microorganisms (GCM) 10K type strain sequencing project: providing services to taxonomists for standard genome sequencing and annotation.</title>
        <authorList>
            <consortium name="The Broad Institute Genomics Platform"/>
            <consortium name="The Broad Institute Genome Sequencing Center for Infectious Disease"/>
            <person name="Wu L."/>
            <person name="Ma J."/>
        </authorList>
    </citation>
    <scope>NUCLEOTIDE SEQUENCE [LARGE SCALE GENOMIC DNA]</scope>
    <source>
        <strain evidence="3 4">JCM 14736</strain>
    </source>
</reference>
<keyword evidence="1" id="KW-0812">Transmembrane</keyword>
<dbReference type="CDD" id="cd00118">
    <property type="entry name" value="LysM"/>
    <property type="match status" value="1"/>
</dbReference>
<feature type="transmembrane region" description="Helical" evidence="1">
    <location>
        <begin position="34"/>
        <end position="56"/>
    </location>
</feature>
<proteinExistence type="predicted"/>
<dbReference type="RefSeq" id="WP_344031312.1">
    <property type="nucleotide sequence ID" value="NZ_BAAAOB010000001.1"/>
</dbReference>
<comment type="caution">
    <text evidence="3">The sequence shown here is derived from an EMBL/GenBank/DDBJ whole genome shotgun (WGS) entry which is preliminary data.</text>
</comment>
<keyword evidence="1" id="KW-0472">Membrane</keyword>
<keyword evidence="4" id="KW-1185">Reference proteome</keyword>
<organism evidence="3 4">
    <name type="scientific">Leucobacter iarius</name>
    <dbReference type="NCBI Taxonomy" id="333963"/>
    <lineage>
        <taxon>Bacteria</taxon>
        <taxon>Bacillati</taxon>
        <taxon>Actinomycetota</taxon>
        <taxon>Actinomycetes</taxon>
        <taxon>Micrococcales</taxon>
        <taxon>Microbacteriaceae</taxon>
        <taxon>Leucobacter</taxon>
    </lineage>
</organism>
<dbReference type="Gene3D" id="3.10.350.10">
    <property type="entry name" value="LysM domain"/>
    <property type="match status" value="1"/>
</dbReference>
<name>A0ABN2LGS8_9MICO</name>
<feature type="domain" description="LysM" evidence="2">
    <location>
        <begin position="70"/>
        <end position="119"/>
    </location>
</feature>
<protein>
    <recommendedName>
        <fullName evidence="2">LysM domain-containing protein</fullName>
    </recommendedName>
</protein>